<evidence type="ECO:0000256" key="1">
    <source>
        <dbReference type="PROSITE-ProRule" id="PRU00278"/>
    </source>
</evidence>
<dbReference type="Gene3D" id="3.10.50.40">
    <property type="match status" value="1"/>
</dbReference>
<dbReference type="SUPFAM" id="SSF54534">
    <property type="entry name" value="FKBP-like"/>
    <property type="match status" value="1"/>
</dbReference>
<dbReference type="STRING" id="698738.OLEAN_C09670"/>
<dbReference type="AlphaFoldDB" id="R4YPH7"/>
<keyword evidence="4" id="KW-1185">Reference proteome</keyword>
<dbReference type="Pfam" id="PF00639">
    <property type="entry name" value="Rotamase"/>
    <property type="match status" value="1"/>
</dbReference>
<dbReference type="InterPro" id="IPR046357">
    <property type="entry name" value="PPIase_dom_sf"/>
</dbReference>
<dbReference type="PROSITE" id="PS50198">
    <property type="entry name" value="PPIC_PPIASE_2"/>
    <property type="match status" value="1"/>
</dbReference>
<keyword evidence="1 3" id="KW-0413">Isomerase</keyword>
<evidence type="ECO:0000259" key="2">
    <source>
        <dbReference type="PROSITE" id="PS50198"/>
    </source>
</evidence>
<dbReference type="KEGG" id="oai:OLEAN_C09670"/>
<gene>
    <name evidence="3" type="ORF">OLEAN_C09670</name>
</gene>
<accession>R4YPH7</accession>
<proteinExistence type="predicted"/>
<reference evidence="3 4" key="1">
    <citation type="journal article" date="2013" name="Nat. Commun.">
        <title>Genome sequence and functional genomic analysis of the oil-degrading bacterium Oleispira antarctica.</title>
        <authorList>
            <person name="Kube M."/>
            <person name="Chernikova T.N."/>
            <person name="Al-Ramahi Y."/>
            <person name="Beloqui A."/>
            <person name="Lopez-Cortez N."/>
            <person name="Guazzaroni M.E."/>
            <person name="Heipieper H.J."/>
            <person name="Klages S."/>
            <person name="Kotsyurbenko O.R."/>
            <person name="Langer I."/>
            <person name="Nechitaylo T.Y."/>
            <person name="Lunsdorf H."/>
            <person name="Fernandez M."/>
            <person name="Juarez S."/>
            <person name="Ciordia S."/>
            <person name="Singer A."/>
            <person name="Kagan O."/>
            <person name="Egorova O."/>
            <person name="Petit P.A."/>
            <person name="Stogios P."/>
            <person name="Kim Y."/>
            <person name="Tchigvintsev A."/>
            <person name="Flick R."/>
            <person name="Denaro R."/>
            <person name="Genovese M."/>
            <person name="Albar J.P."/>
            <person name="Reva O.N."/>
            <person name="Martinez-Gomariz M."/>
            <person name="Tran H."/>
            <person name="Ferrer M."/>
            <person name="Savchenko A."/>
            <person name="Yakunin A.F."/>
            <person name="Yakimov M.M."/>
            <person name="Golyshina O.V."/>
            <person name="Reinhardt R."/>
            <person name="Golyshin P.N."/>
        </authorList>
    </citation>
    <scope>NUCLEOTIDE SEQUENCE [LARGE SCALE GENOMIC DNA]</scope>
</reference>
<dbReference type="PANTHER" id="PTHR43629">
    <property type="entry name" value="PEPTIDYL-PROLYL CIS-TRANS ISOMERASE"/>
    <property type="match status" value="1"/>
</dbReference>
<dbReference type="GO" id="GO:0003755">
    <property type="term" value="F:peptidyl-prolyl cis-trans isomerase activity"/>
    <property type="evidence" value="ECO:0007669"/>
    <property type="project" value="UniProtKB-KW"/>
</dbReference>
<protein>
    <submittedName>
        <fullName evidence="3">Parvulin-like peptidyl-prolyl isomerase</fullName>
    </submittedName>
</protein>
<evidence type="ECO:0000313" key="4">
    <source>
        <dbReference type="Proteomes" id="UP000032749"/>
    </source>
</evidence>
<dbReference type="EMBL" id="FO203512">
    <property type="protein sequence ID" value="CCK75143.1"/>
    <property type="molecule type" value="Genomic_DNA"/>
</dbReference>
<organism evidence="3 4">
    <name type="scientific">Oleispira antarctica RB-8</name>
    <dbReference type="NCBI Taxonomy" id="698738"/>
    <lineage>
        <taxon>Bacteria</taxon>
        <taxon>Pseudomonadati</taxon>
        <taxon>Pseudomonadota</taxon>
        <taxon>Gammaproteobacteria</taxon>
        <taxon>Oceanospirillales</taxon>
        <taxon>Oceanospirillaceae</taxon>
        <taxon>Oleispira</taxon>
    </lineage>
</organism>
<dbReference type="HOGENOM" id="CLU_1979276_0_0_6"/>
<keyword evidence="1" id="KW-0697">Rotamase</keyword>
<dbReference type="Proteomes" id="UP000032749">
    <property type="component" value="Chromosome"/>
</dbReference>
<sequence length="126" mass="13588">MQTIALHHILLKSSLLAQDIAQELELGADFTELAREYSACPSSHQGGFAGYHPQDDLPIELITALATHDDEKKFIGPIETTLGFHLLKPVGEKPKLALSDQNANDQAIDAVDALSESAEDAEPLSN</sequence>
<feature type="domain" description="PpiC" evidence="2">
    <location>
        <begin position="1"/>
        <end position="91"/>
    </location>
</feature>
<evidence type="ECO:0000313" key="3">
    <source>
        <dbReference type="EMBL" id="CCK75143.1"/>
    </source>
</evidence>
<dbReference type="InterPro" id="IPR000297">
    <property type="entry name" value="PPIase_PpiC"/>
</dbReference>
<dbReference type="PANTHER" id="PTHR43629:SF2">
    <property type="entry name" value="RHODANESE-LIKE_PPIC DOMAIN-CONTAINING PROTEIN 12, CHLOROPLASTIC"/>
    <property type="match status" value="1"/>
</dbReference>
<dbReference type="InterPro" id="IPR052204">
    <property type="entry name" value="PpiC/parvulin_rotamase"/>
</dbReference>
<name>R4YPH7_OLEAN</name>
<dbReference type="OrthoDB" id="6120872at2"/>